<gene>
    <name evidence="2" type="ORF">SAMN04490357_3440</name>
</gene>
<dbReference type="AlphaFoldDB" id="A0A1H4WXV2"/>
<dbReference type="GeneID" id="95512581"/>
<dbReference type="Proteomes" id="UP000182375">
    <property type="component" value="Unassembled WGS sequence"/>
</dbReference>
<dbReference type="Pfam" id="PF04149">
    <property type="entry name" value="DUF397"/>
    <property type="match status" value="1"/>
</dbReference>
<reference evidence="2 3" key="1">
    <citation type="submission" date="2016-10" db="EMBL/GenBank/DDBJ databases">
        <authorList>
            <person name="de Groot N.N."/>
        </authorList>
    </citation>
    <scope>NUCLEOTIDE SEQUENCE [LARGE SCALE GENOMIC DNA]</scope>
    <source>
        <strain evidence="2 3">DSM 40306</strain>
    </source>
</reference>
<dbReference type="RefSeq" id="WP_074992487.1">
    <property type="nucleotide sequence ID" value="NZ_FNTD01000004.1"/>
</dbReference>
<protein>
    <recommendedName>
        <fullName evidence="1">DUF397 domain-containing protein</fullName>
    </recommendedName>
</protein>
<evidence type="ECO:0000313" key="3">
    <source>
        <dbReference type="Proteomes" id="UP000182375"/>
    </source>
</evidence>
<name>A0A1H4WXV2_9ACTN</name>
<dbReference type="EMBL" id="FNTD01000004">
    <property type="protein sequence ID" value="SEC98177.1"/>
    <property type="molecule type" value="Genomic_DNA"/>
</dbReference>
<evidence type="ECO:0000313" key="2">
    <source>
        <dbReference type="EMBL" id="SEC98177.1"/>
    </source>
</evidence>
<feature type="domain" description="DUF397" evidence="1">
    <location>
        <begin position="7"/>
        <end position="57"/>
    </location>
</feature>
<evidence type="ECO:0000259" key="1">
    <source>
        <dbReference type="Pfam" id="PF04149"/>
    </source>
</evidence>
<dbReference type="InterPro" id="IPR007278">
    <property type="entry name" value="DUF397"/>
</dbReference>
<dbReference type="STRING" id="67331.SAMN04490357_3440"/>
<sequence length="63" mass="6841">MTTDSPRWFTSSYSNNGGNCVEVATNVPGTVPVRDTKDRDAGTLTFRAGSWSAFVRFASHQSV</sequence>
<accession>A0A1H4WXV2</accession>
<organism evidence="2 3">
    <name type="scientific">Streptomyces misionensis</name>
    <dbReference type="NCBI Taxonomy" id="67331"/>
    <lineage>
        <taxon>Bacteria</taxon>
        <taxon>Bacillati</taxon>
        <taxon>Actinomycetota</taxon>
        <taxon>Actinomycetes</taxon>
        <taxon>Kitasatosporales</taxon>
        <taxon>Streptomycetaceae</taxon>
        <taxon>Streptomyces</taxon>
    </lineage>
</organism>
<proteinExistence type="predicted"/>